<dbReference type="SUPFAM" id="SSF48452">
    <property type="entry name" value="TPR-like"/>
    <property type="match status" value="1"/>
</dbReference>
<evidence type="ECO:0000313" key="8">
    <source>
        <dbReference type="EMBL" id="KAF5828241.1"/>
    </source>
</evidence>
<evidence type="ECO:0000256" key="3">
    <source>
        <dbReference type="ARBA" id="ARBA00022737"/>
    </source>
</evidence>
<keyword evidence="2" id="KW-0507">mRNA processing</keyword>
<gene>
    <name evidence="8" type="ORF">DUNSADRAFT_17991</name>
</gene>
<keyword evidence="9" id="KW-1185">Reference proteome</keyword>
<proteinExistence type="predicted"/>
<keyword evidence="5" id="KW-0539">Nucleus</keyword>
<evidence type="ECO:0000313" key="9">
    <source>
        <dbReference type="Proteomes" id="UP000815325"/>
    </source>
</evidence>
<evidence type="ECO:0000256" key="1">
    <source>
        <dbReference type="ARBA" id="ARBA00004123"/>
    </source>
</evidence>
<protein>
    <recommendedName>
        <fullName evidence="7">Suppressor of forked domain-containing protein</fullName>
    </recommendedName>
</protein>
<dbReference type="Gene3D" id="1.25.40.10">
    <property type="entry name" value="Tetratricopeptide repeat domain"/>
    <property type="match status" value="2"/>
</dbReference>
<evidence type="ECO:0000256" key="4">
    <source>
        <dbReference type="ARBA" id="ARBA00023187"/>
    </source>
</evidence>
<keyword evidence="4" id="KW-0508">mRNA splicing</keyword>
<comment type="subcellular location">
    <subcellularLocation>
        <location evidence="1">Nucleus</location>
    </subcellularLocation>
</comment>
<dbReference type="InterPro" id="IPR011990">
    <property type="entry name" value="TPR-like_helical_dom_sf"/>
</dbReference>
<feature type="compositionally biased region" description="Acidic residues" evidence="6">
    <location>
        <begin position="1"/>
        <end position="24"/>
    </location>
</feature>
<evidence type="ECO:0000256" key="5">
    <source>
        <dbReference type="ARBA" id="ARBA00023242"/>
    </source>
</evidence>
<keyword evidence="3" id="KW-0677">Repeat</keyword>
<dbReference type="InterPro" id="IPR003107">
    <property type="entry name" value="HAT"/>
</dbReference>
<organism evidence="8 9">
    <name type="scientific">Dunaliella salina</name>
    <name type="common">Green alga</name>
    <name type="synonym">Protococcus salinus</name>
    <dbReference type="NCBI Taxonomy" id="3046"/>
    <lineage>
        <taxon>Eukaryota</taxon>
        <taxon>Viridiplantae</taxon>
        <taxon>Chlorophyta</taxon>
        <taxon>core chlorophytes</taxon>
        <taxon>Chlorophyceae</taxon>
        <taxon>CS clade</taxon>
        <taxon>Chlamydomonadales</taxon>
        <taxon>Dunaliellaceae</taxon>
        <taxon>Dunaliella</taxon>
    </lineage>
</organism>
<feature type="region of interest" description="Disordered" evidence="6">
    <location>
        <begin position="1"/>
        <end position="25"/>
    </location>
</feature>
<evidence type="ECO:0000256" key="2">
    <source>
        <dbReference type="ARBA" id="ARBA00022664"/>
    </source>
</evidence>
<evidence type="ECO:0000256" key="6">
    <source>
        <dbReference type="SAM" id="MobiDB-lite"/>
    </source>
</evidence>
<evidence type="ECO:0000259" key="7">
    <source>
        <dbReference type="Pfam" id="PF05843"/>
    </source>
</evidence>
<dbReference type="PANTHER" id="PTHR17204:SF25">
    <property type="entry name" value="RRM DOMAIN-CONTAINING PROTEIN"/>
    <property type="match status" value="1"/>
</dbReference>
<sequence>MPDAEESSSGDGSSSEDSDEEVELDPQQLDKLMKIEGELETAPDYSKMIEYIGLLRQAKLRARLRSAYERMASLFPMTEQLWLDWVNDELEQVRSEEDIDRIQHIFQQATQDYLSTNIWSQYLGFVAELDPAVRGRTPAGVGKMRELCEAALTAAGLHAEFELGLLESGGQGQEKQADKVRSTFQRQLQIPLADHKETLEAYKAWEAHQGKSVPPHVMKAAEKAAEAFTLRLPYEQAVSADKPADAALLAAYLSYIKLEQAQKDPARVQVVYERAVTCFPVTAELWAQYTKYLEHNLKVPSVVNAVYTRATRNCYWVGSLWACVCVCVDRFGAPKQGVCVCVWAALSSGMQTVEDYMDVLLAHLDALRHRTASPSSTSADSASASNSSAAGTVAPEELRAAFAEAAASLAAYWPSYQDRLLRLPSYQAHCEVHVLKDLAAARKVWEDTLKSGLGRYYEAWLAYANMERGLRNLKEARNVFKRAYSRRLEEGGQPLVCAEWLRFEREEGSADDLFHASIKVDPVMEEAAAAAAAAAADQQAAAAAKVRQC</sequence>
<comment type="caution">
    <text evidence="8">The sequence shown here is derived from an EMBL/GenBank/DDBJ whole genome shotgun (WGS) entry which is preliminary data.</text>
</comment>
<dbReference type="InterPro" id="IPR008847">
    <property type="entry name" value="Suf"/>
</dbReference>
<feature type="domain" description="Suppressor of forked" evidence="7">
    <location>
        <begin position="33"/>
        <end position="312"/>
    </location>
</feature>
<dbReference type="Proteomes" id="UP000815325">
    <property type="component" value="Unassembled WGS sequence"/>
</dbReference>
<name>A0ABQ7G0V8_DUNSA</name>
<accession>A0ABQ7G0V8</accession>
<dbReference type="SMART" id="SM00386">
    <property type="entry name" value="HAT"/>
    <property type="match status" value="4"/>
</dbReference>
<dbReference type="PANTHER" id="PTHR17204">
    <property type="entry name" value="PRE-MRNA PROCESSING PROTEIN PRP39-RELATED"/>
    <property type="match status" value="1"/>
</dbReference>
<dbReference type="Pfam" id="PF05843">
    <property type="entry name" value="Suf"/>
    <property type="match status" value="1"/>
</dbReference>
<dbReference type="EMBL" id="MU070336">
    <property type="protein sequence ID" value="KAF5828241.1"/>
    <property type="molecule type" value="Genomic_DNA"/>
</dbReference>
<reference evidence="8" key="1">
    <citation type="submission" date="2017-08" db="EMBL/GenBank/DDBJ databases">
        <authorList>
            <person name="Polle J.E."/>
            <person name="Barry K."/>
            <person name="Cushman J."/>
            <person name="Schmutz J."/>
            <person name="Tran D."/>
            <person name="Hathwaick L.T."/>
            <person name="Yim W.C."/>
            <person name="Jenkins J."/>
            <person name="Mckie-Krisberg Z.M."/>
            <person name="Prochnik S."/>
            <person name="Lindquist E."/>
            <person name="Dockter R.B."/>
            <person name="Adam C."/>
            <person name="Molina H."/>
            <person name="Bunkerborg J."/>
            <person name="Jin E."/>
            <person name="Buchheim M."/>
            <person name="Magnuson J."/>
        </authorList>
    </citation>
    <scope>NUCLEOTIDE SEQUENCE</scope>
    <source>
        <strain evidence="8">CCAP 19/18</strain>
    </source>
</reference>